<organism evidence="3 4">
    <name type="scientific">Intoshia linei</name>
    <dbReference type="NCBI Taxonomy" id="1819745"/>
    <lineage>
        <taxon>Eukaryota</taxon>
        <taxon>Metazoa</taxon>
        <taxon>Spiralia</taxon>
        <taxon>Lophotrochozoa</taxon>
        <taxon>Mesozoa</taxon>
        <taxon>Orthonectida</taxon>
        <taxon>Rhopaluridae</taxon>
        <taxon>Intoshia</taxon>
    </lineage>
</organism>
<dbReference type="GO" id="GO:0005737">
    <property type="term" value="C:cytoplasm"/>
    <property type="evidence" value="ECO:0007669"/>
    <property type="project" value="UniProtKB-SubCell"/>
</dbReference>
<dbReference type="GO" id="GO:0015031">
    <property type="term" value="P:protein transport"/>
    <property type="evidence" value="ECO:0007669"/>
    <property type="project" value="UniProtKB-KW"/>
</dbReference>
<keyword evidence="1" id="KW-0539">Nucleus</keyword>
<dbReference type="Pfam" id="PF02136">
    <property type="entry name" value="NTF2"/>
    <property type="match status" value="1"/>
</dbReference>
<accession>A0A177B926</accession>
<dbReference type="InterPro" id="IPR018222">
    <property type="entry name" value="Nuclear_transport_factor_2_euk"/>
</dbReference>
<dbReference type="InterPro" id="IPR045875">
    <property type="entry name" value="NTF2"/>
</dbReference>
<comment type="subcellular location">
    <subcellularLocation>
        <location evidence="1">Cytoplasm</location>
    </subcellularLocation>
    <subcellularLocation>
        <location evidence="1">Nucleus</location>
    </subcellularLocation>
</comment>
<proteinExistence type="predicted"/>
<dbReference type="AlphaFoldDB" id="A0A177B926"/>
<dbReference type="Proteomes" id="UP000078046">
    <property type="component" value="Unassembled WGS sequence"/>
</dbReference>
<keyword evidence="1" id="KW-0813">Transport</keyword>
<keyword evidence="1" id="KW-0653">Protein transport</keyword>
<dbReference type="EMBL" id="LWCA01000210">
    <property type="protein sequence ID" value="OAF69924.1"/>
    <property type="molecule type" value="Genomic_DNA"/>
</dbReference>
<comment type="function">
    <text evidence="1">Has a role in nuclear-cytoplasmic transport of proteins and mRNAs.</text>
</comment>
<comment type="caution">
    <text evidence="3">The sequence shown here is derived from an EMBL/GenBank/DDBJ whole genome shotgun (WGS) entry which is preliminary data.</text>
</comment>
<dbReference type="SUPFAM" id="SSF54427">
    <property type="entry name" value="NTF2-like"/>
    <property type="match status" value="1"/>
</dbReference>
<evidence type="ECO:0000313" key="4">
    <source>
        <dbReference type="Proteomes" id="UP000078046"/>
    </source>
</evidence>
<protein>
    <recommendedName>
        <fullName evidence="1">NTF2-related export protein</fullName>
    </recommendedName>
</protein>
<dbReference type="Gene3D" id="3.10.450.50">
    <property type="match status" value="1"/>
</dbReference>
<name>A0A177B926_9BILA</name>
<dbReference type="PANTHER" id="PTHR12612">
    <property type="entry name" value="NUCLEAR TRANSPORT FACTOR 2"/>
    <property type="match status" value="1"/>
</dbReference>
<evidence type="ECO:0000313" key="3">
    <source>
        <dbReference type="EMBL" id="OAF69924.1"/>
    </source>
</evidence>
<evidence type="ECO:0000259" key="2">
    <source>
        <dbReference type="PROSITE" id="PS50177"/>
    </source>
</evidence>
<keyword evidence="4" id="KW-1185">Reference proteome</keyword>
<dbReference type="GO" id="GO:0006913">
    <property type="term" value="P:nucleocytoplasmic transport"/>
    <property type="evidence" value="ECO:0007669"/>
    <property type="project" value="UniProtKB-UniRule"/>
</dbReference>
<keyword evidence="1" id="KW-0963">Cytoplasm</keyword>
<sequence>MIESYCKMTTEIKSKCNFEAKLIGDMLVQEYYEFVEKNNYNKLKYMYATNAEFIWNGNCLTNQENIVDFYRQMPQSKFQILSMDAQPTFKANCYPNSISYMVSVSGNVTYTLLEEKHHFTHYFFLSQVDGTIKIVKEVYRTQA</sequence>
<gene>
    <name evidence="3" type="ORF">A3Q56_02283</name>
</gene>
<evidence type="ECO:0000256" key="1">
    <source>
        <dbReference type="RuleBase" id="RU369002"/>
    </source>
</evidence>
<dbReference type="GO" id="GO:0005634">
    <property type="term" value="C:nucleus"/>
    <property type="evidence" value="ECO:0007669"/>
    <property type="project" value="UniProtKB-SubCell"/>
</dbReference>
<dbReference type="InterPro" id="IPR002075">
    <property type="entry name" value="NTF2_dom"/>
</dbReference>
<feature type="domain" description="NTF2" evidence="2">
    <location>
        <begin position="23"/>
        <end position="141"/>
    </location>
</feature>
<reference evidence="3 4" key="1">
    <citation type="submission" date="2016-04" db="EMBL/GenBank/DDBJ databases">
        <title>The genome of Intoshia linei affirms orthonectids as highly simplified spiralians.</title>
        <authorList>
            <person name="Mikhailov K.V."/>
            <person name="Slusarev G.S."/>
            <person name="Nikitin M.A."/>
            <person name="Logacheva M.D."/>
            <person name="Penin A."/>
            <person name="Aleoshin V."/>
            <person name="Panchin Y.V."/>
        </authorList>
    </citation>
    <scope>NUCLEOTIDE SEQUENCE [LARGE SCALE GENOMIC DNA]</scope>
    <source>
        <strain evidence="3">Intl2013</strain>
        <tissue evidence="3">Whole animal</tissue>
    </source>
</reference>
<dbReference type="GO" id="GO:0051028">
    <property type="term" value="P:mRNA transport"/>
    <property type="evidence" value="ECO:0007669"/>
    <property type="project" value="UniProtKB-UniRule"/>
</dbReference>
<dbReference type="PROSITE" id="PS50177">
    <property type="entry name" value="NTF2_DOMAIN"/>
    <property type="match status" value="1"/>
</dbReference>
<dbReference type="InterPro" id="IPR032710">
    <property type="entry name" value="NTF2-like_dom_sf"/>
</dbReference>